<reference evidence="2 3" key="1">
    <citation type="submission" date="2018-11" db="EMBL/GenBank/DDBJ databases">
        <authorList>
            <consortium name="Pathogen Informatics"/>
        </authorList>
    </citation>
    <scope>NUCLEOTIDE SEQUENCE [LARGE SCALE GENOMIC DNA]</scope>
</reference>
<dbReference type="Proteomes" id="UP000050761">
    <property type="component" value="Unassembled WGS sequence"/>
</dbReference>
<feature type="transmembrane region" description="Helical" evidence="1">
    <location>
        <begin position="111"/>
        <end position="132"/>
    </location>
</feature>
<accession>A0A183GK61</accession>
<protein>
    <submittedName>
        <fullName evidence="2 4">Uncharacterized protein</fullName>
    </submittedName>
</protein>
<feature type="transmembrane region" description="Helical" evidence="1">
    <location>
        <begin position="48"/>
        <end position="71"/>
    </location>
</feature>
<name>A0A183GK61_HELPZ</name>
<dbReference type="EMBL" id="UZAH01034662">
    <property type="protein sequence ID" value="VDP36465.1"/>
    <property type="molecule type" value="Genomic_DNA"/>
</dbReference>
<keyword evidence="1" id="KW-0812">Transmembrane</keyword>
<evidence type="ECO:0000256" key="1">
    <source>
        <dbReference type="SAM" id="Phobius"/>
    </source>
</evidence>
<gene>
    <name evidence="2" type="ORF">HPBE_LOCUS23077</name>
</gene>
<organism evidence="3 4">
    <name type="scientific">Heligmosomoides polygyrus</name>
    <name type="common">Parasitic roundworm</name>
    <dbReference type="NCBI Taxonomy" id="6339"/>
    <lineage>
        <taxon>Eukaryota</taxon>
        <taxon>Metazoa</taxon>
        <taxon>Ecdysozoa</taxon>
        <taxon>Nematoda</taxon>
        <taxon>Chromadorea</taxon>
        <taxon>Rhabditida</taxon>
        <taxon>Rhabditina</taxon>
        <taxon>Rhabditomorpha</taxon>
        <taxon>Strongyloidea</taxon>
        <taxon>Heligmosomidae</taxon>
        <taxon>Heligmosomoides</taxon>
    </lineage>
</organism>
<evidence type="ECO:0000313" key="2">
    <source>
        <dbReference type="EMBL" id="VDP36465.1"/>
    </source>
</evidence>
<keyword evidence="1" id="KW-0472">Membrane</keyword>
<evidence type="ECO:0000313" key="3">
    <source>
        <dbReference type="Proteomes" id="UP000050761"/>
    </source>
</evidence>
<dbReference type="WBParaSite" id="HPBE_0002307901-mRNA-1">
    <property type="protein sequence ID" value="HPBE_0002307901-mRNA-1"/>
    <property type="gene ID" value="HPBE_0002307901"/>
</dbReference>
<dbReference type="AlphaFoldDB" id="A0A183GK61"/>
<keyword evidence="3" id="KW-1185">Reference proteome</keyword>
<accession>A0A3P8DWU4</accession>
<proteinExistence type="predicted"/>
<reference evidence="4" key="2">
    <citation type="submission" date="2019-09" db="UniProtKB">
        <authorList>
            <consortium name="WormBaseParasite"/>
        </authorList>
    </citation>
    <scope>IDENTIFICATION</scope>
</reference>
<evidence type="ECO:0000313" key="4">
    <source>
        <dbReference type="WBParaSite" id="HPBE_0002307901-mRNA-1"/>
    </source>
</evidence>
<sequence>MLCDGVPLHLNGATLSYEAALIAEKLDAVTNSPIDNSLKDFRAMRKQAIRMLTGAVCKTAFFFQIGIAVLWRQHSGTFSSATIWLKSFANHSAWYQNFDFHRSAATSSGPVALPGLVFFKAASVSSTVIFWLDKGIPL</sequence>
<keyword evidence="1" id="KW-1133">Transmembrane helix</keyword>